<organism evidence="1">
    <name type="scientific">marine sediment metagenome</name>
    <dbReference type="NCBI Taxonomy" id="412755"/>
    <lineage>
        <taxon>unclassified sequences</taxon>
        <taxon>metagenomes</taxon>
        <taxon>ecological metagenomes</taxon>
    </lineage>
</organism>
<dbReference type="EMBL" id="BARS01004723">
    <property type="protein sequence ID" value="GAF82589.1"/>
    <property type="molecule type" value="Genomic_DNA"/>
</dbReference>
<comment type="caution">
    <text evidence="1">The sequence shown here is derived from an EMBL/GenBank/DDBJ whole genome shotgun (WGS) entry which is preliminary data.</text>
</comment>
<evidence type="ECO:0008006" key="2">
    <source>
        <dbReference type="Google" id="ProtNLM"/>
    </source>
</evidence>
<name>X0SNG0_9ZZZZ</name>
<protein>
    <recommendedName>
        <fullName evidence="2">CopG family transcriptional regulator</fullName>
    </recommendedName>
</protein>
<accession>X0SNG0</accession>
<proteinExistence type="predicted"/>
<sequence length="88" mass="10511">MKPAKKLSGIPHMNDEELEKFWEKNEPEDFEEWQEGNLKFVRPPKKLIQLRLEPGDVRIIDRESKHSGIDRAQLVCSWVKEKIRDIEK</sequence>
<gene>
    <name evidence="1" type="ORF">S01H1_09241</name>
</gene>
<reference evidence="1" key="1">
    <citation type="journal article" date="2014" name="Front. Microbiol.">
        <title>High frequency of phylogenetically diverse reductive dehalogenase-homologous genes in deep subseafloor sedimentary metagenomes.</title>
        <authorList>
            <person name="Kawai M."/>
            <person name="Futagami T."/>
            <person name="Toyoda A."/>
            <person name="Takaki Y."/>
            <person name="Nishi S."/>
            <person name="Hori S."/>
            <person name="Arai W."/>
            <person name="Tsubouchi T."/>
            <person name="Morono Y."/>
            <person name="Uchiyama I."/>
            <person name="Ito T."/>
            <person name="Fujiyama A."/>
            <person name="Inagaki F."/>
            <person name="Takami H."/>
        </authorList>
    </citation>
    <scope>NUCLEOTIDE SEQUENCE</scope>
    <source>
        <strain evidence="1">Expedition CK06-06</strain>
    </source>
</reference>
<dbReference type="AlphaFoldDB" id="X0SNG0"/>
<evidence type="ECO:0000313" key="1">
    <source>
        <dbReference type="EMBL" id="GAF82589.1"/>
    </source>
</evidence>